<dbReference type="EMBL" id="JAFFZE010000015">
    <property type="protein sequence ID" value="MCT2585421.1"/>
    <property type="molecule type" value="Genomic_DNA"/>
</dbReference>
<sequence>MAKGTGIVVAAVVIALVLANHEDDDGGAATGSASGGGNASAAQFAASRQAMLRGEPTVAWSRLGMARTAKDASRRDTDCASHSYGQVRRYLRRVPCRVMDRVLFTVDDKGGNTIAIAVAWVRFDTPAAAREFKRIDDTWGTGQVRPLPGSTLGLPDIRLSGQHYASRREGSLTVVAEAEEVADGELDDAFLDEIAGVAVLLPH</sequence>
<organism evidence="1 2">
    <name type="scientific">Actinophytocola gossypii</name>
    <dbReference type="NCBI Taxonomy" id="2812003"/>
    <lineage>
        <taxon>Bacteria</taxon>
        <taxon>Bacillati</taxon>
        <taxon>Actinomycetota</taxon>
        <taxon>Actinomycetes</taxon>
        <taxon>Pseudonocardiales</taxon>
        <taxon>Pseudonocardiaceae</taxon>
    </lineage>
</organism>
<evidence type="ECO:0000313" key="2">
    <source>
        <dbReference type="Proteomes" id="UP001156441"/>
    </source>
</evidence>
<evidence type="ECO:0000313" key="1">
    <source>
        <dbReference type="EMBL" id="MCT2585421.1"/>
    </source>
</evidence>
<gene>
    <name evidence="1" type="ORF">JT362_20070</name>
</gene>
<dbReference type="RefSeq" id="WP_260192981.1">
    <property type="nucleotide sequence ID" value="NZ_JAFFZE010000015.1"/>
</dbReference>
<protein>
    <recommendedName>
        <fullName evidence="3">Secreted protein</fullName>
    </recommendedName>
</protein>
<reference evidence="1 2" key="1">
    <citation type="submission" date="2021-02" db="EMBL/GenBank/DDBJ databases">
        <title>Actinophytocola xerophila sp. nov., isolated from soil of cotton cropping field.</title>
        <authorList>
            <person name="Huang R."/>
            <person name="Chen X."/>
            <person name="Ge X."/>
            <person name="Liu W."/>
        </authorList>
    </citation>
    <scope>NUCLEOTIDE SEQUENCE [LARGE SCALE GENOMIC DNA]</scope>
    <source>
        <strain evidence="1 2">S1-96</strain>
    </source>
</reference>
<dbReference type="Proteomes" id="UP001156441">
    <property type="component" value="Unassembled WGS sequence"/>
</dbReference>
<accession>A0ABT2JCC5</accession>
<proteinExistence type="predicted"/>
<name>A0ABT2JCC5_9PSEU</name>
<comment type="caution">
    <text evidence="1">The sequence shown here is derived from an EMBL/GenBank/DDBJ whole genome shotgun (WGS) entry which is preliminary data.</text>
</comment>
<evidence type="ECO:0008006" key="3">
    <source>
        <dbReference type="Google" id="ProtNLM"/>
    </source>
</evidence>
<keyword evidence="2" id="KW-1185">Reference proteome</keyword>